<protein>
    <submittedName>
        <fullName evidence="4">Uncharacterized protein</fullName>
    </submittedName>
</protein>
<reference evidence="5 6" key="1">
    <citation type="submission" date="2015-03" db="EMBL/GenBank/DDBJ databases">
        <authorList>
            <consortium name="Pathogen Informatics"/>
        </authorList>
    </citation>
    <scope>NUCLEOTIDE SEQUENCE [LARGE SCALE GENOMIC DNA]</scope>
    <source>
        <strain evidence="4 7">Bir 185</strain>
        <strain evidence="3 6">Bir 187</strain>
        <strain evidence="2 5">H09601792</strain>
    </source>
</reference>
<evidence type="ECO:0000313" key="3">
    <source>
        <dbReference type="EMBL" id="CKR72754.1"/>
    </source>
</evidence>
<evidence type="ECO:0000313" key="6">
    <source>
        <dbReference type="Proteomes" id="UP000049023"/>
    </source>
</evidence>
<evidence type="ECO:0000313" key="7">
    <source>
        <dbReference type="Proteomes" id="UP000050164"/>
    </source>
</evidence>
<accession>A0A655AC06</accession>
<feature type="region of interest" description="Disordered" evidence="1">
    <location>
        <begin position="1"/>
        <end position="62"/>
    </location>
</feature>
<dbReference type="EMBL" id="CFOH01000330">
    <property type="protein sequence ID" value="CFE52680.1"/>
    <property type="molecule type" value="Genomic_DNA"/>
</dbReference>
<dbReference type="Proteomes" id="UP000049023">
    <property type="component" value="Unassembled WGS sequence"/>
</dbReference>
<organism evidence="4 7">
    <name type="scientific">Mycobacterium tuberculosis</name>
    <dbReference type="NCBI Taxonomy" id="1773"/>
    <lineage>
        <taxon>Bacteria</taxon>
        <taxon>Bacillati</taxon>
        <taxon>Actinomycetota</taxon>
        <taxon>Actinomycetes</taxon>
        <taxon>Mycobacteriales</taxon>
        <taxon>Mycobacteriaceae</taxon>
        <taxon>Mycobacterium</taxon>
        <taxon>Mycobacterium tuberculosis complex</taxon>
    </lineage>
</organism>
<evidence type="ECO:0000256" key="1">
    <source>
        <dbReference type="SAM" id="MobiDB-lite"/>
    </source>
</evidence>
<dbReference type="EMBL" id="CNFT01000825">
    <property type="protein sequence ID" value="CKS40690.1"/>
    <property type="molecule type" value="Genomic_DNA"/>
</dbReference>
<evidence type="ECO:0000313" key="2">
    <source>
        <dbReference type="EMBL" id="CFE52680.1"/>
    </source>
</evidence>
<name>A0A655AC06_MYCTX</name>
<gene>
    <name evidence="2" type="ORF">ERS007688_02138</name>
    <name evidence="4" type="ORF">ERS027659_03060</name>
    <name evidence="3" type="ORF">ERS027661_01990</name>
</gene>
<feature type="compositionally biased region" description="Polar residues" evidence="1">
    <location>
        <begin position="1"/>
        <end position="12"/>
    </location>
</feature>
<dbReference type="AlphaFoldDB" id="A0A655AC06"/>
<sequence length="62" mass="6761">MLPVATDNNAASPRTAVDFAVPFSPRMSAPPISGRTAHNNREPQPIVPDDRAERIRLHGRST</sequence>
<evidence type="ECO:0000313" key="4">
    <source>
        <dbReference type="EMBL" id="CKS40690.1"/>
    </source>
</evidence>
<dbReference type="EMBL" id="CNFU01000382">
    <property type="protein sequence ID" value="CKR72754.1"/>
    <property type="molecule type" value="Genomic_DNA"/>
</dbReference>
<evidence type="ECO:0000313" key="5">
    <source>
        <dbReference type="Proteomes" id="UP000046947"/>
    </source>
</evidence>
<dbReference type="Proteomes" id="UP000050164">
    <property type="component" value="Unassembled WGS sequence"/>
</dbReference>
<dbReference type="Proteomes" id="UP000046947">
    <property type="component" value="Unassembled WGS sequence"/>
</dbReference>
<proteinExistence type="predicted"/>